<accession>A0A832TB05</accession>
<dbReference type="Proteomes" id="UP000617544">
    <property type="component" value="Unassembled WGS sequence"/>
</dbReference>
<sequence>MKKGGINGRVLAIYLDTSSLPEMALRHALDYIAYLYEELETTPEITL</sequence>
<comment type="caution">
    <text evidence="1">The sequence shown here is derived from an EMBL/GenBank/DDBJ whole genome shotgun (WGS) entry which is preliminary data.</text>
</comment>
<organism evidence="1 2">
    <name type="scientific">Pyrococcus horikoshii</name>
    <dbReference type="NCBI Taxonomy" id="53953"/>
    <lineage>
        <taxon>Archaea</taxon>
        <taxon>Methanobacteriati</taxon>
        <taxon>Methanobacteriota</taxon>
        <taxon>Thermococci</taxon>
        <taxon>Thermococcales</taxon>
        <taxon>Thermococcaceae</taxon>
        <taxon>Pyrococcus</taxon>
    </lineage>
</organism>
<evidence type="ECO:0000313" key="2">
    <source>
        <dbReference type="Proteomes" id="UP000617544"/>
    </source>
</evidence>
<dbReference type="GeneID" id="43496787"/>
<proteinExistence type="predicted"/>
<evidence type="ECO:0000313" key="1">
    <source>
        <dbReference type="EMBL" id="HII61964.1"/>
    </source>
</evidence>
<dbReference type="EMBL" id="DUJN01000008">
    <property type="protein sequence ID" value="HII61964.1"/>
    <property type="molecule type" value="Genomic_DNA"/>
</dbReference>
<name>A0A832TB05_PYRHR</name>
<gene>
    <name evidence="1" type="ORF">HA331_09570</name>
</gene>
<protein>
    <submittedName>
        <fullName evidence="1">Uncharacterized protein</fullName>
    </submittedName>
</protein>
<dbReference type="AlphaFoldDB" id="A0A832TB05"/>
<reference evidence="1" key="1">
    <citation type="journal article" date="2020" name="bioRxiv">
        <title>A rank-normalized archaeal taxonomy based on genome phylogeny resolves widespread incomplete and uneven classifications.</title>
        <authorList>
            <person name="Rinke C."/>
            <person name="Chuvochina M."/>
            <person name="Mussig A.J."/>
            <person name="Chaumeil P.-A."/>
            <person name="Waite D.W."/>
            <person name="Whitman W.B."/>
            <person name="Parks D.H."/>
            <person name="Hugenholtz P."/>
        </authorList>
    </citation>
    <scope>NUCLEOTIDE SEQUENCE</scope>
    <source>
        <strain evidence="1">UBA8834</strain>
    </source>
</reference>
<dbReference type="RefSeq" id="WP_158298160.1">
    <property type="nucleotide sequence ID" value="NZ_DUJN01000008.1"/>
</dbReference>